<dbReference type="AlphaFoldDB" id="A0A1M5H2X2"/>
<evidence type="ECO:0000313" key="1">
    <source>
        <dbReference type="EMBL" id="SHG10243.1"/>
    </source>
</evidence>
<evidence type="ECO:0000313" key="2">
    <source>
        <dbReference type="Proteomes" id="UP000189796"/>
    </source>
</evidence>
<name>A0A1M5H2X2_9BRAD</name>
<accession>A0A1M5H2X2</accession>
<organism evidence="1 2">
    <name type="scientific">Bradyrhizobium erythrophlei</name>
    <dbReference type="NCBI Taxonomy" id="1437360"/>
    <lineage>
        <taxon>Bacteria</taxon>
        <taxon>Pseudomonadati</taxon>
        <taxon>Pseudomonadota</taxon>
        <taxon>Alphaproteobacteria</taxon>
        <taxon>Hyphomicrobiales</taxon>
        <taxon>Nitrobacteraceae</taxon>
        <taxon>Bradyrhizobium</taxon>
    </lineage>
</organism>
<dbReference type="EMBL" id="LT670817">
    <property type="protein sequence ID" value="SHG10243.1"/>
    <property type="molecule type" value="Genomic_DNA"/>
</dbReference>
<reference evidence="1 2" key="1">
    <citation type="submission" date="2016-11" db="EMBL/GenBank/DDBJ databases">
        <authorList>
            <person name="Jaros S."/>
            <person name="Januszkiewicz K."/>
            <person name="Wedrychowicz H."/>
        </authorList>
    </citation>
    <scope>NUCLEOTIDE SEQUENCE [LARGE SCALE GENOMIC DNA]</scope>
    <source>
        <strain evidence="1 2">GAS138</strain>
    </source>
</reference>
<protein>
    <submittedName>
        <fullName evidence="1">Uncharacterized protein</fullName>
    </submittedName>
</protein>
<gene>
    <name evidence="1" type="ORF">SAMN05443248_0290</name>
</gene>
<dbReference type="RefSeq" id="WP_079599701.1">
    <property type="nucleotide sequence ID" value="NZ_LT670817.1"/>
</dbReference>
<sequence>MSQYPSKNLQAAARRATHAGAVDKAVPIAGAAMQVPRKLLTDPKRDAFQLEASAQATFRATTRYVRVFAVPKSVGPGRVLCHNHVRHTVDMPCGLNGFRAWTCEAADKPSGFVKCPCGYAGLPHYAWREHVKASKGRARTHAEMVADGLMR</sequence>
<proteinExistence type="predicted"/>
<dbReference type="Proteomes" id="UP000189796">
    <property type="component" value="Chromosome I"/>
</dbReference>